<accession>A0A5S9P522</accession>
<dbReference type="EMBL" id="CACSII010000006">
    <property type="protein sequence ID" value="CAA0098427.1"/>
    <property type="molecule type" value="Genomic_DNA"/>
</dbReference>
<name>A0A5S9P522_9GAMM</name>
<dbReference type="Proteomes" id="UP000434580">
    <property type="component" value="Unassembled WGS sequence"/>
</dbReference>
<organism evidence="1 2">
    <name type="scientific">BD1-7 clade bacterium</name>
    <dbReference type="NCBI Taxonomy" id="2029982"/>
    <lineage>
        <taxon>Bacteria</taxon>
        <taxon>Pseudomonadati</taxon>
        <taxon>Pseudomonadota</taxon>
        <taxon>Gammaproteobacteria</taxon>
        <taxon>Cellvibrionales</taxon>
        <taxon>Spongiibacteraceae</taxon>
        <taxon>BD1-7 clade</taxon>
    </lineage>
</organism>
<dbReference type="OrthoDB" id="791936at2"/>
<evidence type="ECO:0000313" key="2">
    <source>
        <dbReference type="Proteomes" id="UP000434580"/>
    </source>
</evidence>
<dbReference type="AlphaFoldDB" id="A0A5S9P522"/>
<sequence>MYSFEIFRENLECVVFFSGQIEGDEGYYGDEFDQYLKSRNKKYDRVYFICPEYIETDLTTLISPESRFVSNIERGASKENVEYLVFDGFGDLKYFKFMNTDSSELLVTKEDIVVGGLHYLVRQRVDQVILRAPPGTIFEKPSGEKYQEFIKASELAVGFSECQFVAFCLLSKRPRRMIKDIWIDSSSMSLFVDPLVYFIKKFARQKDKDIRYHSFQSYGDGQTQGYRQSKPDNLDQVWVIISASRSNNLGRDLFREWEGLQHCQIVTLLSYADSLYNENEKLSANDEVAGVSDPGDRIVANISEFSQLHSLEETFGSEVPVKIIGENFTAQIEDPNQVLLKKVHGPDEISSFIHYFRSNPVLVLNRSKRNRKRHLYFDFQKFHVSEDEIKKKYLDWLSDIVSWYVPPSVRYIICDESDPESVLLAKDIGDIIGSKKVRRLDYTKISGIENNAAIIAVSPVISKGHIFAKLNSDLRLIGHDAQRIFVAPFATPFSKRDWSLLQSSLGMGPRGLKYGFYNFKRVYVGHQDVTNSWGREAALIEKFSSGEWSDRQRVLSKQSEGILDEVGVGGDPRLDFNVDFAFWAPGYQPEDVNPASVYWTVAAILQNLREKPFTLFDRDSLYKHVYQHSVLDPLNFSRFNDPLLQSCLWRSAHDGELDYRSCVDLSKKFTDILERLSEGVLKGECNALLDMLLGLGIGKIKLEKTVLEASILRLFEKMNHLPAYEEVLMRIASAYRIEGIEVKEKDDLPF</sequence>
<proteinExistence type="predicted"/>
<evidence type="ECO:0000313" key="1">
    <source>
        <dbReference type="EMBL" id="CAA0098427.1"/>
    </source>
</evidence>
<reference evidence="1 2" key="1">
    <citation type="submission" date="2019-11" db="EMBL/GenBank/DDBJ databases">
        <authorList>
            <person name="Holert J."/>
        </authorList>
    </citation>
    <scope>NUCLEOTIDE SEQUENCE [LARGE SCALE GENOMIC DNA]</scope>
    <source>
        <strain evidence="1">BC5_2</strain>
    </source>
</reference>
<protein>
    <submittedName>
        <fullName evidence="1">Uncharacterized protein</fullName>
    </submittedName>
</protein>
<gene>
    <name evidence="1" type="ORF">DPBNPPHM_03631</name>
</gene>